<feature type="transmembrane region" description="Helical" evidence="9">
    <location>
        <begin position="282"/>
        <end position="300"/>
    </location>
</feature>
<keyword evidence="12" id="KW-1185">Reference proteome</keyword>
<dbReference type="GO" id="GO:0015095">
    <property type="term" value="F:magnesium ion transmembrane transporter activity"/>
    <property type="evidence" value="ECO:0007669"/>
    <property type="project" value="UniProtKB-UniRule"/>
</dbReference>
<keyword evidence="5 9" id="KW-0460">Magnesium</keyword>
<evidence type="ECO:0000259" key="10">
    <source>
        <dbReference type="PROSITE" id="PS51371"/>
    </source>
</evidence>
<feature type="transmembrane region" description="Helical" evidence="9">
    <location>
        <begin position="356"/>
        <end position="376"/>
    </location>
</feature>
<evidence type="ECO:0000256" key="7">
    <source>
        <dbReference type="ARBA" id="ARBA00023136"/>
    </source>
</evidence>
<keyword evidence="9" id="KW-1003">Cell membrane</keyword>
<accession>A0A6L9S6A6</accession>
<proteinExistence type="inferred from homology"/>
<dbReference type="SMART" id="SM00116">
    <property type="entry name" value="CBS"/>
    <property type="match status" value="2"/>
</dbReference>
<dbReference type="Gene3D" id="3.10.580.10">
    <property type="entry name" value="CBS-domain"/>
    <property type="match status" value="1"/>
</dbReference>
<comment type="function">
    <text evidence="9">Acts as a magnesium transporter.</text>
</comment>
<evidence type="ECO:0000256" key="8">
    <source>
        <dbReference type="PROSITE-ProRule" id="PRU00703"/>
    </source>
</evidence>
<dbReference type="SUPFAM" id="SSF54631">
    <property type="entry name" value="CBS-domain pair"/>
    <property type="match status" value="1"/>
</dbReference>
<dbReference type="PANTHER" id="PTHR43773">
    <property type="entry name" value="MAGNESIUM TRANSPORTER MGTE"/>
    <property type="match status" value="1"/>
</dbReference>
<protein>
    <recommendedName>
        <fullName evidence="9">Magnesium transporter MgtE</fullName>
    </recommendedName>
</protein>
<evidence type="ECO:0000313" key="12">
    <source>
        <dbReference type="Proteomes" id="UP000475214"/>
    </source>
</evidence>
<dbReference type="InterPro" id="IPR006669">
    <property type="entry name" value="MgtE_transporter"/>
</dbReference>
<dbReference type="Gene3D" id="1.25.60.10">
    <property type="entry name" value="MgtE N-terminal domain-like"/>
    <property type="match status" value="1"/>
</dbReference>
<keyword evidence="8" id="KW-0129">CBS domain</keyword>
<dbReference type="Pfam" id="PF00571">
    <property type="entry name" value="CBS"/>
    <property type="match status" value="2"/>
</dbReference>
<evidence type="ECO:0000313" key="11">
    <source>
        <dbReference type="EMBL" id="NED99579.1"/>
    </source>
</evidence>
<evidence type="ECO:0000256" key="1">
    <source>
        <dbReference type="ARBA" id="ARBA00004141"/>
    </source>
</evidence>
<feature type="domain" description="CBS" evidence="10">
    <location>
        <begin position="196"/>
        <end position="254"/>
    </location>
</feature>
<feature type="transmembrane region" description="Helical" evidence="9">
    <location>
        <begin position="312"/>
        <end position="336"/>
    </location>
</feature>
<dbReference type="InterPro" id="IPR006668">
    <property type="entry name" value="Mg_transptr_MgtE_intracell_dom"/>
</dbReference>
<sequence>MGSEEFLEFVKEQDLPFLKDWLSTQPPHAIAAELVRVDAAGMALVFRLLDKGKALAVFEELDPSDQQAILEGLRDRAFRELVEEMDPDDRARLIGEVPAKVARRVLAGLSPYERQMTAALLGYPEGSVGRIMTPEVVVIHRNLTAADAIDVIRTKGGSAETVYTLPVVDDGRKLVGVASLRDLVTADRDELVDALAEKDYVSVRATDEAEYAARLMREANLLDLPIVDSEDRVLGFLTIDDAMEVVEAADTEDVYRQSGSEPLAGAYLLAGIRTLASRRAPWLLLLFVAAILTINVLDVFEENLAEVTALALFIPMITGAGGNTGAQSSTAVVRALALSDVRPRDLPRVLWREARVGAFLGLTLAMAGIGVGMMFADFDLALVVAIALLAVCTWAAIVGGSMPLLAKKLGIDPAVVSAPMVTTLVDATGLVIYFTTARIVLGI</sequence>
<dbReference type="SUPFAM" id="SSF161093">
    <property type="entry name" value="MgtE membrane domain-like"/>
    <property type="match status" value="1"/>
</dbReference>
<evidence type="ECO:0000256" key="5">
    <source>
        <dbReference type="ARBA" id="ARBA00022842"/>
    </source>
</evidence>
<dbReference type="RefSeq" id="WP_163733757.1">
    <property type="nucleotide sequence ID" value="NZ_JAAGOA010000003.1"/>
</dbReference>
<keyword evidence="6 9" id="KW-1133">Transmembrane helix</keyword>
<dbReference type="InterPro" id="IPR046342">
    <property type="entry name" value="CBS_dom_sf"/>
</dbReference>
<dbReference type="GO" id="GO:0046872">
    <property type="term" value="F:metal ion binding"/>
    <property type="evidence" value="ECO:0007669"/>
    <property type="project" value="UniProtKB-KW"/>
</dbReference>
<dbReference type="InterPro" id="IPR038076">
    <property type="entry name" value="MgtE_N_sf"/>
</dbReference>
<dbReference type="SUPFAM" id="SSF158791">
    <property type="entry name" value="MgtE N-terminal domain-like"/>
    <property type="match status" value="1"/>
</dbReference>
<feature type="domain" description="CBS" evidence="10">
    <location>
        <begin position="132"/>
        <end position="194"/>
    </location>
</feature>
<gene>
    <name evidence="11" type="primary">mgtE</name>
    <name evidence="11" type="ORF">G1H10_05305</name>
</gene>
<dbReference type="Gene3D" id="1.10.357.20">
    <property type="entry name" value="SLC41 divalent cation transporters, integral membrane domain"/>
    <property type="match status" value="1"/>
</dbReference>
<comment type="subunit">
    <text evidence="9">Homodimer.</text>
</comment>
<evidence type="ECO:0000256" key="9">
    <source>
        <dbReference type="RuleBase" id="RU362011"/>
    </source>
</evidence>
<dbReference type="Proteomes" id="UP000475214">
    <property type="component" value="Unassembled WGS sequence"/>
</dbReference>
<dbReference type="InterPro" id="IPR006667">
    <property type="entry name" value="SLC41_membr_dom"/>
</dbReference>
<organism evidence="11 12">
    <name type="scientific">Phytoactinopolyspora halotolerans</name>
    <dbReference type="NCBI Taxonomy" id="1981512"/>
    <lineage>
        <taxon>Bacteria</taxon>
        <taxon>Bacillati</taxon>
        <taxon>Actinomycetota</taxon>
        <taxon>Actinomycetes</taxon>
        <taxon>Jiangellales</taxon>
        <taxon>Jiangellaceae</taxon>
        <taxon>Phytoactinopolyspora</taxon>
    </lineage>
</organism>
<comment type="subcellular location">
    <subcellularLocation>
        <location evidence="9">Cell membrane</location>
        <topology evidence="9">Multi-pass membrane protein</topology>
    </subcellularLocation>
    <subcellularLocation>
        <location evidence="1">Membrane</location>
        <topology evidence="1">Multi-pass membrane protein</topology>
    </subcellularLocation>
</comment>
<evidence type="ECO:0000256" key="6">
    <source>
        <dbReference type="ARBA" id="ARBA00022989"/>
    </source>
</evidence>
<dbReference type="GO" id="GO:0005886">
    <property type="term" value="C:plasma membrane"/>
    <property type="evidence" value="ECO:0007669"/>
    <property type="project" value="UniProtKB-SubCell"/>
</dbReference>
<dbReference type="InterPro" id="IPR036739">
    <property type="entry name" value="SLC41_membr_dom_sf"/>
</dbReference>
<dbReference type="AlphaFoldDB" id="A0A6L9S6A6"/>
<dbReference type="CDD" id="cd04606">
    <property type="entry name" value="CBS_pair_Mg_transporter"/>
    <property type="match status" value="1"/>
</dbReference>
<dbReference type="SMART" id="SM00924">
    <property type="entry name" value="MgtE_N"/>
    <property type="match status" value="1"/>
</dbReference>
<dbReference type="InterPro" id="IPR000644">
    <property type="entry name" value="CBS_dom"/>
</dbReference>
<comment type="caution">
    <text evidence="11">The sequence shown here is derived from an EMBL/GenBank/DDBJ whole genome shotgun (WGS) entry which is preliminary data.</text>
</comment>
<dbReference type="PROSITE" id="PS51371">
    <property type="entry name" value="CBS"/>
    <property type="match status" value="2"/>
</dbReference>
<evidence type="ECO:0000256" key="4">
    <source>
        <dbReference type="ARBA" id="ARBA00022692"/>
    </source>
</evidence>
<reference evidence="11 12" key="1">
    <citation type="submission" date="2020-02" db="EMBL/GenBank/DDBJ databases">
        <authorList>
            <person name="Li X.-J."/>
            <person name="Han X.-M."/>
        </authorList>
    </citation>
    <scope>NUCLEOTIDE SEQUENCE [LARGE SCALE GENOMIC DNA]</scope>
    <source>
        <strain evidence="11 12">CCTCC AB 2017055</strain>
    </source>
</reference>
<evidence type="ECO:0000256" key="3">
    <source>
        <dbReference type="ARBA" id="ARBA00022448"/>
    </source>
</evidence>
<comment type="similarity">
    <text evidence="2 9">Belongs to the SLC41A transporter family.</text>
</comment>
<name>A0A6L9S6A6_9ACTN</name>
<keyword evidence="3 9" id="KW-0813">Transport</keyword>
<dbReference type="Pfam" id="PF01769">
    <property type="entry name" value="MgtE"/>
    <property type="match status" value="1"/>
</dbReference>
<dbReference type="EMBL" id="JAAGOA010000003">
    <property type="protein sequence ID" value="NED99579.1"/>
    <property type="molecule type" value="Genomic_DNA"/>
</dbReference>
<keyword evidence="9" id="KW-0479">Metal-binding</keyword>
<feature type="transmembrane region" description="Helical" evidence="9">
    <location>
        <begin position="382"/>
        <end position="406"/>
    </location>
</feature>
<keyword evidence="7 9" id="KW-0472">Membrane</keyword>
<keyword evidence="4 9" id="KW-0812">Transmembrane</keyword>
<evidence type="ECO:0000256" key="2">
    <source>
        <dbReference type="ARBA" id="ARBA00009749"/>
    </source>
</evidence>
<feature type="transmembrane region" description="Helical" evidence="9">
    <location>
        <begin position="418"/>
        <end position="441"/>
    </location>
</feature>
<dbReference type="Pfam" id="PF03448">
    <property type="entry name" value="MgtE_N"/>
    <property type="match status" value="1"/>
</dbReference>
<dbReference type="NCBIfam" id="TIGR00400">
    <property type="entry name" value="mgtE"/>
    <property type="match status" value="1"/>
</dbReference>
<dbReference type="PANTHER" id="PTHR43773:SF1">
    <property type="entry name" value="MAGNESIUM TRANSPORTER MGTE"/>
    <property type="match status" value="1"/>
</dbReference>